<name>L7KR68_9ACTN</name>
<dbReference type="STRING" id="1220583.GOACH_22_00100"/>
<organism evidence="2 3">
    <name type="scientific">Gordonia aichiensis NBRC 108223</name>
    <dbReference type="NCBI Taxonomy" id="1220583"/>
    <lineage>
        <taxon>Bacteria</taxon>
        <taxon>Bacillati</taxon>
        <taxon>Actinomycetota</taxon>
        <taxon>Actinomycetes</taxon>
        <taxon>Mycobacteriales</taxon>
        <taxon>Gordoniaceae</taxon>
        <taxon>Gordonia</taxon>
    </lineage>
</organism>
<dbReference type="AlphaFoldDB" id="L7KR68"/>
<proteinExistence type="predicted"/>
<evidence type="ECO:0008006" key="4">
    <source>
        <dbReference type="Google" id="ProtNLM"/>
    </source>
</evidence>
<keyword evidence="3" id="KW-1185">Reference proteome</keyword>
<comment type="caution">
    <text evidence="2">The sequence shown here is derived from an EMBL/GenBank/DDBJ whole genome shotgun (WGS) entry which is preliminary data.</text>
</comment>
<evidence type="ECO:0000313" key="2">
    <source>
        <dbReference type="EMBL" id="GAC50213.1"/>
    </source>
</evidence>
<feature type="region of interest" description="Disordered" evidence="1">
    <location>
        <begin position="94"/>
        <end position="145"/>
    </location>
</feature>
<reference evidence="2 3" key="1">
    <citation type="submission" date="2012-12" db="EMBL/GenBank/DDBJ databases">
        <title>Whole genome shotgun sequence of Gordonia aichiensis NBRC 108223.</title>
        <authorList>
            <person name="Isaki-Nakamura S."/>
            <person name="Hosoyama A."/>
            <person name="Tsuchikane K."/>
            <person name="Ando Y."/>
            <person name="Baba S."/>
            <person name="Ohji S."/>
            <person name="Hamada M."/>
            <person name="Tamura T."/>
            <person name="Yamazoe A."/>
            <person name="Yamazaki S."/>
            <person name="Fujita N."/>
        </authorList>
    </citation>
    <scope>NUCLEOTIDE SEQUENCE [LARGE SCALE GENOMIC DNA]</scope>
    <source>
        <strain evidence="2 3">NBRC 108223</strain>
    </source>
</reference>
<evidence type="ECO:0000313" key="3">
    <source>
        <dbReference type="Proteomes" id="UP000010988"/>
    </source>
</evidence>
<dbReference type="eggNOG" id="ENOG502ZT9V">
    <property type="taxonomic scope" value="Bacteria"/>
</dbReference>
<evidence type="ECO:0000256" key="1">
    <source>
        <dbReference type="SAM" id="MobiDB-lite"/>
    </source>
</evidence>
<accession>L7KR68</accession>
<gene>
    <name evidence="2" type="ORF">GOACH_22_00100</name>
</gene>
<dbReference type="EMBL" id="BANR01000022">
    <property type="protein sequence ID" value="GAC50213.1"/>
    <property type="molecule type" value="Genomic_DNA"/>
</dbReference>
<protein>
    <recommendedName>
        <fullName evidence="4">HNH endonuclease</fullName>
    </recommendedName>
</protein>
<dbReference type="Proteomes" id="UP000010988">
    <property type="component" value="Unassembled WGS sequence"/>
</dbReference>
<sequence>MLRVCLGCGEPTEGTRCGPCAYDHERVTERPTREQRGYDKRWRRLSERARKLQPFCEDCGATENLTTDHSPEAWRRRARGLAVRLQDVAVVCGPCNNRRGRARPSPDDSEPRGVTPGQRPRPPAGESKCATVISDSETMIPGGER</sequence>